<evidence type="ECO:0000256" key="1">
    <source>
        <dbReference type="SAM" id="MobiDB-lite"/>
    </source>
</evidence>
<dbReference type="EMBL" id="KV878680">
    <property type="protein sequence ID" value="OJJ76036.1"/>
    <property type="molecule type" value="Genomic_DNA"/>
</dbReference>
<feature type="compositionally biased region" description="Basic and acidic residues" evidence="1">
    <location>
        <begin position="17"/>
        <end position="60"/>
    </location>
</feature>
<feature type="compositionally biased region" description="Polar residues" evidence="1">
    <location>
        <begin position="127"/>
        <end position="138"/>
    </location>
</feature>
<accession>A0A1L9UWM8</accession>
<dbReference type="Proteomes" id="UP000184499">
    <property type="component" value="Unassembled WGS sequence"/>
</dbReference>
<dbReference type="VEuPathDB" id="FungiDB:ASPBRDRAFT_38405"/>
<gene>
    <name evidence="2" type="ORF">ASPBRDRAFT_38405</name>
</gene>
<feature type="compositionally biased region" description="Basic and acidic residues" evidence="1">
    <location>
        <begin position="95"/>
        <end position="117"/>
    </location>
</feature>
<protein>
    <submittedName>
        <fullName evidence="2">Uncharacterized protein</fullName>
    </submittedName>
</protein>
<organism evidence="2 3">
    <name type="scientific">Aspergillus brasiliensis (strain CBS 101740 / IMI 381727 / IBT 21946)</name>
    <dbReference type="NCBI Taxonomy" id="767769"/>
    <lineage>
        <taxon>Eukaryota</taxon>
        <taxon>Fungi</taxon>
        <taxon>Dikarya</taxon>
        <taxon>Ascomycota</taxon>
        <taxon>Pezizomycotina</taxon>
        <taxon>Eurotiomycetes</taxon>
        <taxon>Eurotiomycetidae</taxon>
        <taxon>Eurotiales</taxon>
        <taxon>Aspergillaceae</taxon>
        <taxon>Aspergillus</taxon>
        <taxon>Aspergillus subgen. Circumdati</taxon>
    </lineage>
</organism>
<name>A0A1L9UWM8_ASPBC</name>
<dbReference type="RefSeq" id="XP_067483283.1">
    <property type="nucleotide sequence ID" value="XM_067623930.1"/>
</dbReference>
<feature type="region of interest" description="Disordered" evidence="1">
    <location>
        <begin position="1"/>
        <end position="64"/>
    </location>
</feature>
<sequence>MTTERKSGENPNPNQDGRSRQREPRERLPPRKNGRELERKWLTDAEDEKKGQPPRGEARSRGLVRVMSIGIVEVVKVGQRDCVKQGKRASIQGGKKKDEFEQSMHEKQREREKKRGTAPEAAELMKQQVQHKATNGRE</sequence>
<keyword evidence="3" id="KW-1185">Reference proteome</keyword>
<evidence type="ECO:0000313" key="2">
    <source>
        <dbReference type="EMBL" id="OJJ76036.1"/>
    </source>
</evidence>
<reference evidence="3" key="1">
    <citation type="journal article" date="2017" name="Genome Biol.">
        <title>Comparative genomics reveals high biological diversity and specific adaptations in the industrially and medically important fungal genus Aspergillus.</title>
        <authorList>
            <person name="de Vries R.P."/>
            <person name="Riley R."/>
            <person name="Wiebenga A."/>
            <person name="Aguilar-Osorio G."/>
            <person name="Amillis S."/>
            <person name="Uchima C.A."/>
            <person name="Anderluh G."/>
            <person name="Asadollahi M."/>
            <person name="Askin M."/>
            <person name="Barry K."/>
            <person name="Battaglia E."/>
            <person name="Bayram O."/>
            <person name="Benocci T."/>
            <person name="Braus-Stromeyer S.A."/>
            <person name="Caldana C."/>
            <person name="Canovas D."/>
            <person name="Cerqueira G.C."/>
            <person name="Chen F."/>
            <person name="Chen W."/>
            <person name="Choi C."/>
            <person name="Clum A."/>
            <person name="Dos Santos R.A."/>
            <person name="Damasio A.R."/>
            <person name="Diallinas G."/>
            <person name="Emri T."/>
            <person name="Fekete E."/>
            <person name="Flipphi M."/>
            <person name="Freyberg S."/>
            <person name="Gallo A."/>
            <person name="Gournas C."/>
            <person name="Habgood R."/>
            <person name="Hainaut M."/>
            <person name="Harispe M.L."/>
            <person name="Henrissat B."/>
            <person name="Hilden K.S."/>
            <person name="Hope R."/>
            <person name="Hossain A."/>
            <person name="Karabika E."/>
            <person name="Karaffa L."/>
            <person name="Karanyi Z."/>
            <person name="Krasevec N."/>
            <person name="Kuo A."/>
            <person name="Kusch H."/>
            <person name="LaButti K."/>
            <person name="Lagendijk E.L."/>
            <person name="Lapidus A."/>
            <person name="Levasseur A."/>
            <person name="Lindquist E."/>
            <person name="Lipzen A."/>
            <person name="Logrieco A.F."/>
            <person name="MacCabe A."/>
            <person name="Maekelae M.R."/>
            <person name="Malavazi I."/>
            <person name="Melin P."/>
            <person name="Meyer V."/>
            <person name="Mielnichuk N."/>
            <person name="Miskei M."/>
            <person name="Molnar A.P."/>
            <person name="Mule G."/>
            <person name="Ngan C.Y."/>
            <person name="Orejas M."/>
            <person name="Orosz E."/>
            <person name="Ouedraogo J.P."/>
            <person name="Overkamp K.M."/>
            <person name="Park H.-S."/>
            <person name="Perrone G."/>
            <person name="Piumi F."/>
            <person name="Punt P.J."/>
            <person name="Ram A.F."/>
            <person name="Ramon A."/>
            <person name="Rauscher S."/>
            <person name="Record E."/>
            <person name="Riano-Pachon D.M."/>
            <person name="Robert V."/>
            <person name="Roehrig J."/>
            <person name="Ruller R."/>
            <person name="Salamov A."/>
            <person name="Salih N.S."/>
            <person name="Samson R.A."/>
            <person name="Sandor E."/>
            <person name="Sanguinetti M."/>
            <person name="Schuetze T."/>
            <person name="Sepcic K."/>
            <person name="Shelest E."/>
            <person name="Sherlock G."/>
            <person name="Sophianopoulou V."/>
            <person name="Squina F.M."/>
            <person name="Sun H."/>
            <person name="Susca A."/>
            <person name="Todd R.B."/>
            <person name="Tsang A."/>
            <person name="Unkles S.E."/>
            <person name="van de Wiele N."/>
            <person name="van Rossen-Uffink D."/>
            <person name="Oliveira J.V."/>
            <person name="Vesth T.C."/>
            <person name="Visser J."/>
            <person name="Yu J.-H."/>
            <person name="Zhou M."/>
            <person name="Andersen M.R."/>
            <person name="Archer D.B."/>
            <person name="Baker S.E."/>
            <person name="Benoit I."/>
            <person name="Brakhage A.A."/>
            <person name="Braus G.H."/>
            <person name="Fischer R."/>
            <person name="Frisvad J.C."/>
            <person name="Goldman G.H."/>
            <person name="Houbraken J."/>
            <person name="Oakley B."/>
            <person name="Pocsi I."/>
            <person name="Scazzocchio C."/>
            <person name="Seiboth B."/>
            <person name="vanKuyk P.A."/>
            <person name="Wortman J."/>
            <person name="Dyer P.S."/>
            <person name="Grigoriev I.V."/>
        </authorList>
    </citation>
    <scope>NUCLEOTIDE SEQUENCE [LARGE SCALE GENOMIC DNA]</scope>
    <source>
        <strain evidence="3">CBS 101740 / IMI 381727 / IBT 21946</strain>
    </source>
</reference>
<feature type="region of interest" description="Disordered" evidence="1">
    <location>
        <begin position="84"/>
        <end position="138"/>
    </location>
</feature>
<dbReference type="GeneID" id="93576418"/>
<proteinExistence type="predicted"/>
<dbReference type="AlphaFoldDB" id="A0A1L9UWM8"/>
<evidence type="ECO:0000313" key="3">
    <source>
        <dbReference type="Proteomes" id="UP000184499"/>
    </source>
</evidence>